<gene>
    <name evidence="4" type="ORF">EHC69_29380</name>
    <name evidence="3" type="ORF">I7278_26070</name>
</gene>
<dbReference type="RefSeq" id="WP_025789761.1">
    <property type="nucleotide sequence ID" value="NC_025152.1"/>
</dbReference>
<dbReference type="SUPFAM" id="SSF46689">
    <property type="entry name" value="Homeodomain-like"/>
    <property type="match status" value="1"/>
</dbReference>
<reference evidence="2" key="1">
    <citation type="journal article" date="2015" name="Dis. Aquat. Organ.">
        <title>Photorhabdus insect-related (Pir) toxin-like genes in a plasmid of Vibrio parahaemolyticus, the causative agent of acute hepatopancreatic necrosis disease (AHPND) of shrimp.</title>
        <authorList>
            <person name="Han J.E."/>
            <person name="Tang K.F."/>
            <person name="Tran L.H."/>
            <person name="Lightner D.V."/>
        </authorList>
    </citation>
    <scope>NUCLEOTIDE SEQUENCE</scope>
    <source>
        <strain evidence="2">13-028/A3</strain>
        <plasmid evidence="2">pVPA3-1</plasmid>
    </source>
</reference>
<evidence type="ECO:0000313" key="3">
    <source>
        <dbReference type="EMBL" id="HAS6680242.1"/>
    </source>
</evidence>
<dbReference type="AlphaFoldDB" id="A0A085YLX0"/>
<name>A0A085YLX0_VIBPH</name>
<dbReference type="Proteomes" id="UP000464718">
    <property type="component" value="Plasmid pvpsd2016-5"/>
</dbReference>
<keyword evidence="2" id="KW-0614">Plasmid</keyword>
<sequence length="89" mass="10113">MNNTTEATPQTGPIDQHFIAEHIYQLLGNCREDPDLSWLYPLIKTAIAEAALIHTHGNQRKAANVLGIHRFTVSAHYRAYSKWKEGRSQ</sequence>
<geneLocation type="plasmid" evidence="4">
    <name>pVPSD2016-5</name>
</geneLocation>
<reference evidence="3" key="2">
    <citation type="journal article" date="2018" name="Genome Biol.">
        <title>SKESA: strategic k-mer extension for scrupulous assemblies.</title>
        <authorList>
            <person name="Souvorov A."/>
            <person name="Agarwala R."/>
            <person name="Lipman D.J."/>
        </authorList>
    </citation>
    <scope>NUCLEOTIDE SEQUENCE</scope>
    <source>
        <strain evidence="3">1930</strain>
    </source>
</reference>
<dbReference type="Gene3D" id="1.10.10.60">
    <property type="entry name" value="Homeodomain-like"/>
    <property type="match status" value="1"/>
</dbReference>
<geneLocation type="plasmid" evidence="5">
    <name>pvpsd2016-5</name>
</geneLocation>
<feature type="domain" description="DNA binding HTH" evidence="1">
    <location>
        <begin position="49"/>
        <end position="73"/>
    </location>
</feature>
<dbReference type="EMBL" id="DACQKT010000032">
    <property type="protein sequence ID" value="HAS6680242.1"/>
    <property type="molecule type" value="Genomic_DNA"/>
</dbReference>
<geneLocation type="plasmid" evidence="2">
    <name>pVPA3-1</name>
</geneLocation>
<evidence type="ECO:0000259" key="1">
    <source>
        <dbReference type="Pfam" id="PF02954"/>
    </source>
</evidence>
<dbReference type="PATRIC" id="fig|670.381.peg.5384"/>
<reference evidence="4 5" key="3">
    <citation type="submission" date="2018-12" db="EMBL/GenBank/DDBJ databases">
        <title>Genomic insights into the evolutionary origins and pathogenicity of five Vibrio parahaemolyticus strains isolated from the shrimp with acute hepatopancreatic necrosis disease (AHPND).</title>
        <authorList>
            <person name="Yang Q."/>
            <person name="Dong X."/>
            <person name="Xie G."/>
            <person name="Fu S."/>
            <person name="Zou P."/>
            <person name="Sun J."/>
            <person name="Wang Y."/>
            <person name="Huang J."/>
        </authorList>
    </citation>
    <scope>NUCLEOTIDE SEQUENCE [LARGE SCALE GENOMIC DNA]</scope>
    <source>
        <strain evidence="4 5">20160303005-1</strain>
        <plasmid evidence="4">pVPSD2016-5</plasmid>
        <plasmid evidence="5">pvpsd2016-5</plasmid>
    </source>
</reference>
<dbReference type="Proteomes" id="UP000856022">
    <property type="component" value="Unassembled WGS sequence"/>
</dbReference>
<evidence type="ECO:0000313" key="5">
    <source>
        <dbReference type="Proteomes" id="UP000464718"/>
    </source>
</evidence>
<evidence type="ECO:0000313" key="2">
    <source>
        <dbReference type="EMBL" id="AIL49904.1"/>
    </source>
</evidence>
<proteinExistence type="predicted"/>
<evidence type="ECO:0000313" key="4">
    <source>
        <dbReference type="EMBL" id="QHH13374.1"/>
    </source>
</evidence>
<protein>
    <recommendedName>
        <fullName evidence="1">DNA binding HTH domain-containing protein</fullName>
    </recommendedName>
</protein>
<reference evidence="3" key="4">
    <citation type="submission" date="2019-12" db="EMBL/GenBank/DDBJ databases">
        <authorList>
            <consortium name="NCBI Pathogen Detection Project"/>
        </authorList>
    </citation>
    <scope>NUCLEOTIDE SEQUENCE</scope>
    <source>
        <strain evidence="3">1930</strain>
    </source>
</reference>
<dbReference type="InterPro" id="IPR002197">
    <property type="entry name" value="HTH_Fis"/>
</dbReference>
<dbReference type="Pfam" id="PF02954">
    <property type="entry name" value="HTH_8"/>
    <property type="match status" value="1"/>
</dbReference>
<organism evidence="2">
    <name type="scientific">Vibrio parahaemolyticus</name>
    <dbReference type="NCBI Taxonomy" id="670"/>
    <lineage>
        <taxon>Bacteria</taxon>
        <taxon>Pseudomonadati</taxon>
        <taxon>Pseudomonadota</taxon>
        <taxon>Gammaproteobacteria</taxon>
        <taxon>Vibrionales</taxon>
        <taxon>Vibrionaceae</taxon>
        <taxon>Vibrio</taxon>
    </lineage>
</organism>
<dbReference type="InterPro" id="IPR009057">
    <property type="entry name" value="Homeodomain-like_sf"/>
</dbReference>
<dbReference type="EMBL" id="KM067908">
    <property type="protein sequence ID" value="AIL49904.1"/>
    <property type="molecule type" value="Genomic_DNA"/>
</dbReference>
<accession>A0A085YLX0</accession>
<dbReference type="GO" id="GO:0043565">
    <property type="term" value="F:sequence-specific DNA binding"/>
    <property type="evidence" value="ECO:0007669"/>
    <property type="project" value="InterPro"/>
</dbReference>
<dbReference type="EMBL" id="CP034304">
    <property type="protein sequence ID" value="QHH13374.1"/>
    <property type="molecule type" value="Genomic_DNA"/>
</dbReference>